<evidence type="ECO:0000313" key="3">
    <source>
        <dbReference type="Proteomes" id="UP000095287"/>
    </source>
</evidence>
<dbReference type="PANTHER" id="PTHR46536">
    <property type="entry name" value="ARL14 EFFECTOR PROTEIN"/>
    <property type="match status" value="1"/>
</dbReference>
<sequence length="221" mass="24667">MSNIFEIVANEGSHSPTPPVAYDTDDDDERLSISNMELVDEVNGDDSDDDMMEGPSDEPGPSNVKQSSSETSNEQPMSLKKFDQVSKELRTLQFRNPGGSTPDALALLAMNSGHGRLLRSSSHARSETPDSVMGHDELYYDNEGKIVNPTTGQKIYLCDCLDFDCKGCYMQCEDCGSPRCFFQCQRGRQALIWSQGNSGVKKRNPFVKQFDDEEAELKWKE</sequence>
<dbReference type="Proteomes" id="UP000095287">
    <property type="component" value="Unplaced"/>
</dbReference>
<dbReference type="InterPro" id="IPR029264">
    <property type="entry name" value="ARF7EP_C"/>
</dbReference>
<proteinExistence type="predicted"/>
<organism evidence="3 4">
    <name type="scientific">Steinernema glaseri</name>
    <dbReference type="NCBI Taxonomy" id="37863"/>
    <lineage>
        <taxon>Eukaryota</taxon>
        <taxon>Metazoa</taxon>
        <taxon>Ecdysozoa</taxon>
        <taxon>Nematoda</taxon>
        <taxon>Chromadorea</taxon>
        <taxon>Rhabditida</taxon>
        <taxon>Tylenchina</taxon>
        <taxon>Panagrolaimomorpha</taxon>
        <taxon>Strongyloidoidea</taxon>
        <taxon>Steinernematidae</taxon>
        <taxon>Steinernema</taxon>
    </lineage>
</organism>
<dbReference type="Pfam" id="PF14949">
    <property type="entry name" value="ARF7EP_C"/>
    <property type="match status" value="1"/>
</dbReference>
<dbReference type="WBParaSite" id="L893_g29395.t1">
    <property type="protein sequence ID" value="L893_g29395.t1"/>
    <property type="gene ID" value="L893_g29395"/>
</dbReference>
<feature type="region of interest" description="Disordered" evidence="1">
    <location>
        <begin position="1"/>
        <end position="79"/>
    </location>
</feature>
<keyword evidence="3" id="KW-1185">Reference proteome</keyword>
<evidence type="ECO:0000313" key="4">
    <source>
        <dbReference type="WBParaSite" id="L893_g29395.t1"/>
    </source>
</evidence>
<evidence type="ECO:0000259" key="2">
    <source>
        <dbReference type="Pfam" id="PF14949"/>
    </source>
</evidence>
<dbReference type="PANTHER" id="PTHR46536:SF3">
    <property type="entry name" value="ARF7 EFFECTOR PROTEIN C-TERMINAL DOMAIN-CONTAINING PROTEIN"/>
    <property type="match status" value="1"/>
</dbReference>
<evidence type="ECO:0000256" key="1">
    <source>
        <dbReference type="SAM" id="MobiDB-lite"/>
    </source>
</evidence>
<feature type="compositionally biased region" description="Polar residues" evidence="1">
    <location>
        <begin position="63"/>
        <end position="76"/>
    </location>
</feature>
<dbReference type="AlphaFoldDB" id="A0A1I7ZSN4"/>
<protein>
    <submittedName>
        <fullName evidence="4">ARF7EP_C domain-containing protein</fullName>
    </submittedName>
</protein>
<accession>A0A1I7ZSN4</accession>
<feature type="compositionally biased region" description="Acidic residues" evidence="1">
    <location>
        <begin position="38"/>
        <end position="56"/>
    </location>
</feature>
<name>A0A1I7ZSN4_9BILA</name>
<feature type="domain" description="ARF7 effector protein C-terminal" evidence="2">
    <location>
        <begin position="87"/>
        <end position="191"/>
    </location>
</feature>
<reference evidence="4" key="1">
    <citation type="submission" date="2016-11" db="UniProtKB">
        <authorList>
            <consortium name="WormBaseParasite"/>
        </authorList>
    </citation>
    <scope>IDENTIFICATION</scope>
</reference>